<proteinExistence type="predicted"/>
<feature type="transmembrane region" description="Helical" evidence="1">
    <location>
        <begin position="20"/>
        <end position="38"/>
    </location>
</feature>
<dbReference type="EMBL" id="PTJC01000005">
    <property type="protein sequence ID" value="PPK88821.1"/>
    <property type="molecule type" value="Genomic_DNA"/>
</dbReference>
<feature type="domain" description="HTH LytTR-type" evidence="2">
    <location>
        <begin position="187"/>
        <end position="261"/>
    </location>
</feature>
<accession>A0A2S6IBD7</accession>
<dbReference type="Gene3D" id="2.40.50.1020">
    <property type="entry name" value="LytTr DNA-binding domain"/>
    <property type="match status" value="1"/>
</dbReference>
<dbReference type="Pfam" id="PF04397">
    <property type="entry name" value="LytTR"/>
    <property type="match status" value="1"/>
</dbReference>
<dbReference type="AlphaFoldDB" id="A0A2S6IBD7"/>
<keyword evidence="3" id="KW-0238">DNA-binding</keyword>
<reference evidence="3 4" key="1">
    <citation type="submission" date="2018-02" db="EMBL/GenBank/DDBJ databases">
        <title>Genomic Encyclopedia of Archaeal and Bacterial Type Strains, Phase II (KMG-II): from individual species to whole genera.</title>
        <authorList>
            <person name="Goeker M."/>
        </authorList>
    </citation>
    <scope>NUCLEOTIDE SEQUENCE [LARGE SCALE GENOMIC DNA]</scope>
    <source>
        <strain evidence="3 4">DSM 29526</strain>
    </source>
</reference>
<protein>
    <submittedName>
        <fullName evidence="3">LytTr DNA-binding domain-containing protein</fullName>
    </submittedName>
</protein>
<feature type="transmembrane region" description="Helical" evidence="1">
    <location>
        <begin position="112"/>
        <end position="134"/>
    </location>
</feature>
<keyword evidence="1" id="KW-0812">Transmembrane</keyword>
<dbReference type="InterPro" id="IPR007492">
    <property type="entry name" value="LytTR_DNA-bd_dom"/>
</dbReference>
<evidence type="ECO:0000259" key="2">
    <source>
        <dbReference type="Pfam" id="PF04397"/>
    </source>
</evidence>
<dbReference type="GO" id="GO:0003677">
    <property type="term" value="F:DNA binding"/>
    <property type="evidence" value="ECO:0007669"/>
    <property type="project" value="UniProtKB-KW"/>
</dbReference>
<dbReference type="OrthoDB" id="1118393at2"/>
<keyword evidence="4" id="KW-1185">Reference proteome</keyword>
<sequence length="262" mass="28998">MLNRNPFSRPFPERLFGRQVIIGHGRTALFVFVALLFIFPLARALAYGLIVFAVALAYHFITERLGVRRTGPKWTMAKWTLDQALLLLFVSAACFLLYNYTVGWSVMNLEVFLYIAVPTVLVGLLPIVTSGLALQIRAERENQKVASRLQLSLIGSTGGVAPVSAGKPSGEGSPDSIVVGYQPRLVKRTTIYFESGRRKEIEQSLDIIEKEYAYDGLLRCHPHYSVNPDHILGVTADAQGLRLTVQGTSVKVPVTADNFSKF</sequence>
<organism evidence="3 4">
    <name type="scientific">Neolewinella xylanilytica</name>
    <dbReference type="NCBI Taxonomy" id="1514080"/>
    <lineage>
        <taxon>Bacteria</taxon>
        <taxon>Pseudomonadati</taxon>
        <taxon>Bacteroidota</taxon>
        <taxon>Saprospiria</taxon>
        <taxon>Saprospirales</taxon>
        <taxon>Lewinellaceae</taxon>
        <taxon>Neolewinella</taxon>
    </lineage>
</organism>
<comment type="caution">
    <text evidence="3">The sequence shown here is derived from an EMBL/GenBank/DDBJ whole genome shotgun (WGS) entry which is preliminary data.</text>
</comment>
<dbReference type="RefSeq" id="WP_104419353.1">
    <property type="nucleotide sequence ID" value="NZ_PTJC01000005.1"/>
</dbReference>
<feature type="transmembrane region" description="Helical" evidence="1">
    <location>
        <begin position="44"/>
        <end position="61"/>
    </location>
</feature>
<keyword evidence="1" id="KW-1133">Transmembrane helix</keyword>
<feature type="transmembrane region" description="Helical" evidence="1">
    <location>
        <begin position="81"/>
        <end position="100"/>
    </location>
</feature>
<evidence type="ECO:0000256" key="1">
    <source>
        <dbReference type="SAM" id="Phobius"/>
    </source>
</evidence>
<evidence type="ECO:0000313" key="3">
    <source>
        <dbReference type="EMBL" id="PPK88821.1"/>
    </source>
</evidence>
<gene>
    <name evidence="3" type="ORF">CLV84_1794</name>
</gene>
<keyword evidence="1" id="KW-0472">Membrane</keyword>
<evidence type="ECO:0000313" key="4">
    <source>
        <dbReference type="Proteomes" id="UP000237662"/>
    </source>
</evidence>
<dbReference type="Proteomes" id="UP000237662">
    <property type="component" value="Unassembled WGS sequence"/>
</dbReference>
<name>A0A2S6IBD7_9BACT</name>